<dbReference type="RefSeq" id="WP_035128036.1">
    <property type="nucleotide sequence ID" value="NZ_JRHH01000005.1"/>
</dbReference>
<feature type="signal peptide" evidence="1">
    <location>
        <begin position="1"/>
        <end position="23"/>
    </location>
</feature>
<dbReference type="Proteomes" id="UP000029554">
    <property type="component" value="Unassembled WGS sequence"/>
</dbReference>
<dbReference type="eggNOG" id="ENOG5030S87">
    <property type="taxonomic scope" value="Bacteria"/>
</dbReference>
<dbReference type="AlphaFoldDB" id="A0A095UXK2"/>
<accession>A0A095UXK2</accession>
<dbReference type="OrthoDB" id="1370590at2"/>
<keyword evidence="1" id="KW-0732">Signal</keyword>
<reference evidence="2 3" key="1">
    <citation type="submission" date="2014-09" db="EMBL/GenBank/DDBJ databases">
        <title>Whole Genome Shotgun of Flavobacterium aquatile LMG 4008.</title>
        <authorList>
            <person name="Gale A.N."/>
            <person name="Pipes S.E."/>
            <person name="Newman J.D."/>
        </authorList>
    </citation>
    <scope>NUCLEOTIDE SEQUENCE [LARGE SCALE GENOMIC DNA]</scope>
    <source>
        <strain evidence="2 3">LMG 4008</strain>
    </source>
</reference>
<gene>
    <name evidence="2" type="ORF">LG45_13925</name>
</gene>
<proteinExistence type="predicted"/>
<comment type="caution">
    <text evidence="2">The sequence shown here is derived from an EMBL/GenBank/DDBJ whole genome shotgun (WGS) entry which is preliminary data.</text>
</comment>
<protein>
    <submittedName>
        <fullName evidence="2">Uncharacterized protein</fullName>
    </submittedName>
</protein>
<name>A0A095UXK2_9FLAO</name>
<evidence type="ECO:0000256" key="1">
    <source>
        <dbReference type="SAM" id="SignalP"/>
    </source>
</evidence>
<feature type="chain" id="PRO_5001919085" evidence="1">
    <location>
        <begin position="24"/>
        <end position="123"/>
    </location>
</feature>
<dbReference type="EMBL" id="JRHH01000005">
    <property type="protein sequence ID" value="KGD67310.1"/>
    <property type="molecule type" value="Genomic_DNA"/>
</dbReference>
<keyword evidence="3" id="KW-1185">Reference proteome</keyword>
<evidence type="ECO:0000313" key="2">
    <source>
        <dbReference type="EMBL" id="KGD67310.1"/>
    </source>
</evidence>
<evidence type="ECO:0000313" key="3">
    <source>
        <dbReference type="Proteomes" id="UP000029554"/>
    </source>
</evidence>
<sequence length="123" mass="14856">MRKIIQISIFYLLLFCSTSIAFAQEKKSNDPDMQIKETLYAKYKNEVRAFDRRHFDDLFFEYFQKQGDSKITLTKEEFYTYTIKIAIYSEKLGLLYKDKKQEAQQAKQDWFSKSYSEYLSTKK</sequence>
<dbReference type="STRING" id="1453498.LG45_13925"/>
<organism evidence="2 3">
    <name type="scientific">Flavobacterium aquatile LMG 4008 = ATCC 11947</name>
    <dbReference type="NCBI Taxonomy" id="1453498"/>
    <lineage>
        <taxon>Bacteria</taxon>
        <taxon>Pseudomonadati</taxon>
        <taxon>Bacteroidota</taxon>
        <taxon>Flavobacteriia</taxon>
        <taxon>Flavobacteriales</taxon>
        <taxon>Flavobacteriaceae</taxon>
        <taxon>Flavobacterium</taxon>
    </lineage>
</organism>